<dbReference type="PRINTS" id="PR00081">
    <property type="entry name" value="GDHRDH"/>
</dbReference>
<dbReference type="PANTHER" id="PTHR43639:SF1">
    <property type="entry name" value="SHORT-CHAIN DEHYDROGENASE_REDUCTASE FAMILY PROTEIN"/>
    <property type="match status" value="1"/>
</dbReference>
<feature type="domain" description="MaoC-like" evidence="4">
    <location>
        <begin position="9"/>
        <end position="113"/>
    </location>
</feature>
<evidence type="ECO:0000313" key="6">
    <source>
        <dbReference type="Proteomes" id="UP001253848"/>
    </source>
</evidence>
<proteinExistence type="inferred from homology"/>
<dbReference type="Proteomes" id="UP001253848">
    <property type="component" value="Unassembled WGS sequence"/>
</dbReference>
<comment type="pathway">
    <text evidence="1">Lipid metabolism; fatty acid beta-oxidation.</text>
</comment>
<evidence type="ECO:0000256" key="1">
    <source>
        <dbReference type="ARBA" id="ARBA00005005"/>
    </source>
</evidence>
<sequence length="395" mass="43668">MMYSEIKIGQKAEVTHTLTAKDISNFVQLTGDDNRLHVDAEFAKKTSFKKQVAHGMLGASFISTVIGTKLPGDGALWYSQNLDFLLPVRIGDTITVIAEVIKKNDRDEIIELSTNIFNQNKQQVTKGVAKVKIVQQTQDKEAVTGEDIEETQKVALILGASGGIGFETVKLLLKQNWKVIAHYNSSSEALLKTKNEAPENQLLLLKANLNQDDFGAMFTHFLERYELKIDALVNALSAPIPNIIIEKLEWSDFLRQLDINIKTPLAIIQNCLKRSLFNINASIVMLSSQVVEQPSNNWSHYITAKSALQGFMKSLALDLAVKKIRVNQVSPSLTPTNLVSEIPEKTKLLTAAKTPLKRLAAPNDIAQAIVFLADSLKSGFVTGETIRVNGGQVMW</sequence>
<dbReference type="InterPro" id="IPR002347">
    <property type="entry name" value="SDR_fam"/>
</dbReference>
<evidence type="ECO:0000256" key="2">
    <source>
        <dbReference type="ARBA" id="ARBA00006484"/>
    </source>
</evidence>
<dbReference type="Gene3D" id="3.10.129.10">
    <property type="entry name" value="Hotdog Thioesterase"/>
    <property type="match status" value="1"/>
</dbReference>
<gene>
    <name evidence="5" type="ORF">RM541_02730</name>
</gene>
<dbReference type="EMBL" id="JAVRHN010000002">
    <property type="protein sequence ID" value="MDT0685261.1"/>
    <property type="molecule type" value="Genomic_DNA"/>
</dbReference>
<name>A0ABU3DNH9_9FLAO</name>
<dbReference type="PANTHER" id="PTHR43639">
    <property type="entry name" value="OXIDOREDUCTASE, SHORT-CHAIN DEHYDROGENASE/REDUCTASE FAMILY (AFU_ORTHOLOGUE AFUA_5G02870)"/>
    <property type="match status" value="1"/>
</dbReference>
<dbReference type="SUPFAM" id="SSF51735">
    <property type="entry name" value="NAD(P)-binding Rossmann-fold domains"/>
    <property type="match status" value="1"/>
</dbReference>
<organism evidence="5 6">
    <name type="scientific">Autumnicola psychrophila</name>
    <dbReference type="NCBI Taxonomy" id="3075592"/>
    <lineage>
        <taxon>Bacteria</taxon>
        <taxon>Pseudomonadati</taxon>
        <taxon>Bacteroidota</taxon>
        <taxon>Flavobacteriia</taxon>
        <taxon>Flavobacteriales</taxon>
        <taxon>Flavobacteriaceae</taxon>
        <taxon>Autumnicola</taxon>
    </lineage>
</organism>
<dbReference type="RefSeq" id="WP_311498696.1">
    <property type="nucleotide sequence ID" value="NZ_JAVRHN010000002.1"/>
</dbReference>
<keyword evidence="6" id="KW-1185">Reference proteome</keyword>
<dbReference type="CDD" id="cd05233">
    <property type="entry name" value="SDR_c"/>
    <property type="match status" value="1"/>
</dbReference>
<dbReference type="InterPro" id="IPR002539">
    <property type="entry name" value="MaoC-like_dom"/>
</dbReference>
<dbReference type="InterPro" id="IPR029069">
    <property type="entry name" value="HotDog_dom_sf"/>
</dbReference>
<dbReference type="Pfam" id="PF01575">
    <property type="entry name" value="MaoC_dehydratas"/>
    <property type="match status" value="1"/>
</dbReference>
<dbReference type="Gene3D" id="3.40.50.720">
    <property type="entry name" value="NAD(P)-binding Rossmann-like Domain"/>
    <property type="match status" value="1"/>
</dbReference>
<comment type="caution">
    <text evidence="5">The sequence shown here is derived from an EMBL/GenBank/DDBJ whole genome shotgun (WGS) entry which is preliminary data.</text>
</comment>
<accession>A0ABU3DNH9</accession>
<protein>
    <submittedName>
        <fullName evidence="5">SDR family oxidoreductase</fullName>
    </submittedName>
</protein>
<evidence type="ECO:0000259" key="4">
    <source>
        <dbReference type="Pfam" id="PF01575"/>
    </source>
</evidence>
<evidence type="ECO:0000256" key="3">
    <source>
        <dbReference type="ARBA" id="ARBA00023002"/>
    </source>
</evidence>
<dbReference type="SUPFAM" id="SSF54637">
    <property type="entry name" value="Thioesterase/thiol ester dehydrase-isomerase"/>
    <property type="match status" value="1"/>
</dbReference>
<dbReference type="InterPro" id="IPR036291">
    <property type="entry name" value="NAD(P)-bd_dom_sf"/>
</dbReference>
<keyword evidence="3" id="KW-0560">Oxidoreductase</keyword>
<dbReference type="CDD" id="cd03449">
    <property type="entry name" value="R_hydratase"/>
    <property type="match status" value="1"/>
</dbReference>
<dbReference type="Pfam" id="PF13561">
    <property type="entry name" value="adh_short_C2"/>
    <property type="match status" value="1"/>
</dbReference>
<comment type="similarity">
    <text evidence="2">Belongs to the short-chain dehydrogenases/reductases (SDR) family.</text>
</comment>
<reference evidence="5 6" key="1">
    <citation type="submission" date="2023-09" db="EMBL/GenBank/DDBJ databases">
        <authorList>
            <person name="Rey-Velasco X."/>
        </authorList>
    </citation>
    <scope>NUCLEOTIDE SEQUENCE [LARGE SCALE GENOMIC DNA]</scope>
    <source>
        <strain evidence="5 6">F225</strain>
    </source>
</reference>
<evidence type="ECO:0000313" key="5">
    <source>
        <dbReference type="EMBL" id="MDT0685261.1"/>
    </source>
</evidence>